<dbReference type="AlphaFoldDB" id="A0A9D4MEH2"/>
<organism evidence="1 2">
    <name type="scientific">Dreissena polymorpha</name>
    <name type="common">Zebra mussel</name>
    <name type="synonym">Mytilus polymorpha</name>
    <dbReference type="NCBI Taxonomy" id="45954"/>
    <lineage>
        <taxon>Eukaryota</taxon>
        <taxon>Metazoa</taxon>
        <taxon>Spiralia</taxon>
        <taxon>Lophotrochozoa</taxon>
        <taxon>Mollusca</taxon>
        <taxon>Bivalvia</taxon>
        <taxon>Autobranchia</taxon>
        <taxon>Heteroconchia</taxon>
        <taxon>Euheterodonta</taxon>
        <taxon>Imparidentia</taxon>
        <taxon>Neoheterodontei</taxon>
        <taxon>Myida</taxon>
        <taxon>Dreissenoidea</taxon>
        <taxon>Dreissenidae</taxon>
        <taxon>Dreissena</taxon>
    </lineage>
</organism>
<gene>
    <name evidence="1" type="ORF">DPMN_038576</name>
</gene>
<reference evidence="1" key="2">
    <citation type="submission" date="2020-11" db="EMBL/GenBank/DDBJ databases">
        <authorList>
            <person name="McCartney M.A."/>
            <person name="Auch B."/>
            <person name="Kono T."/>
            <person name="Mallez S."/>
            <person name="Becker A."/>
            <person name="Gohl D.M."/>
            <person name="Silverstein K.A.T."/>
            <person name="Koren S."/>
            <person name="Bechman K.B."/>
            <person name="Herman A."/>
            <person name="Abrahante J.E."/>
            <person name="Garbe J."/>
        </authorList>
    </citation>
    <scope>NUCLEOTIDE SEQUENCE</scope>
    <source>
        <strain evidence="1">Duluth1</strain>
        <tissue evidence="1">Whole animal</tissue>
    </source>
</reference>
<reference evidence="1" key="1">
    <citation type="journal article" date="2019" name="bioRxiv">
        <title>The Genome of the Zebra Mussel, Dreissena polymorpha: A Resource for Invasive Species Research.</title>
        <authorList>
            <person name="McCartney M.A."/>
            <person name="Auch B."/>
            <person name="Kono T."/>
            <person name="Mallez S."/>
            <person name="Zhang Y."/>
            <person name="Obille A."/>
            <person name="Becker A."/>
            <person name="Abrahante J.E."/>
            <person name="Garbe J."/>
            <person name="Badalamenti J.P."/>
            <person name="Herman A."/>
            <person name="Mangelson H."/>
            <person name="Liachko I."/>
            <person name="Sullivan S."/>
            <person name="Sone E.D."/>
            <person name="Koren S."/>
            <person name="Silverstein K.A.T."/>
            <person name="Beckman K.B."/>
            <person name="Gohl D.M."/>
        </authorList>
    </citation>
    <scope>NUCLEOTIDE SEQUENCE</scope>
    <source>
        <strain evidence="1">Duluth1</strain>
        <tissue evidence="1">Whole animal</tissue>
    </source>
</reference>
<accession>A0A9D4MEH2</accession>
<proteinExistence type="predicted"/>
<sequence length="107" mass="12926">MMNEGERILFRLHTIRKAVISHSEPLMWYSKKRVELELLTLKYWNISEDKNSVGNTWDIVVEKAVEQAVEQAVDMHRIDILRQIQHRMHWERSRVCDLINEHDMMII</sequence>
<evidence type="ECO:0000313" key="1">
    <source>
        <dbReference type="EMBL" id="KAH3875313.1"/>
    </source>
</evidence>
<protein>
    <submittedName>
        <fullName evidence="1">Uncharacterized protein</fullName>
    </submittedName>
</protein>
<dbReference type="Proteomes" id="UP000828390">
    <property type="component" value="Unassembled WGS sequence"/>
</dbReference>
<evidence type="ECO:0000313" key="2">
    <source>
        <dbReference type="Proteomes" id="UP000828390"/>
    </source>
</evidence>
<dbReference type="EMBL" id="JAIWYP010000002">
    <property type="protein sequence ID" value="KAH3875313.1"/>
    <property type="molecule type" value="Genomic_DNA"/>
</dbReference>
<keyword evidence="2" id="KW-1185">Reference proteome</keyword>
<name>A0A9D4MEH2_DREPO</name>
<comment type="caution">
    <text evidence="1">The sequence shown here is derived from an EMBL/GenBank/DDBJ whole genome shotgun (WGS) entry which is preliminary data.</text>
</comment>